<evidence type="ECO:0000256" key="1">
    <source>
        <dbReference type="ARBA" id="ARBA00005437"/>
    </source>
</evidence>
<dbReference type="Gene3D" id="2.40.160.200">
    <property type="entry name" value="LURP1-related"/>
    <property type="match status" value="1"/>
</dbReference>
<comment type="caution">
    <text evidence="2">The sequence shown here is derived from an EMBL/GenBank/DDBJ whole genome shotgun (WGS) entry which is preliminary data.</text>
</comment>
<gene>
    <name evidence="2" type="ORF">EDD65_10928</name>
</gene>
<dbReference type="PANTHER" id="PTHR31087:SF161">
    <property type="entry name" value="TUBBY C 2 FAMILY PROTEIN"/>
    <property type="match status" value="1"/>
</dbReference>
<organism evidence="2 3">
    <name type="scientific">Keratinibaculum paraultunense</name>
    <dbReference type="NCBI Taxonomy" id="1278232"/>
    <lineage>
        <taxon>Bacteria</taxon>
        <taxon>Bacillati</taxon>
        <taxon>Bacillota</taxon>
        <taxon>Tissierellia</taxon>
        <taxon>Tissierellales</taxon>
        <taxon>Tepidimicrobiaceae</taxon>
        <taxon>Keratinibaculum</taxon>
    </lineage>
</organism>
<reference evidence="2 3" key="1">
    <citation type="submission" date="2019-03" db="EMBL/GenBank/DDBJ databases">
        <title>Genomic Encyclopedia of Type Strains, Phase IV (KMG-IV): sequencing the most valuable type-strain genomes for metagenomic binning, comparative biology and taxonomic classification.</title>
        <authorList>
            <person name="Goeker M."/>
        </authorList>
    </citation>
    <scope>NUCLEOTIDE SEQUENCE [LARGE SCALE GENOMIC DNA]</scope>
    <source>
        <strain evidence="2 3">DSM 26752</strain>
    </source>
</reference>
<accession>A0A4R3KUK0</accession>
<dbReference type="InterPro" id="IPR038595">
    <property type="entry name" value="LOR_sf"/>
</dbReference>
<comment type="similarity">
    <text evidence="1">Belongs to the LOR family.</text>
</comment>
<dbReference type="Pfam" id="PF04525">
    <property type="entry name" value="LOR"/>
    <property type="match status" value="1"/>
</dbReference>
<sequence>MKYIIKERIFTLTDKFIIEDEEGYPRYEVVGKLLSLGNKLCIYDLDGEELVYIEQKLFKLLPEYNIYQKGHLVGKVKKKITFLKPSFIIESSYGNFTLKGDILHHDFDILKDGKSVAWINKKWLSFSDTYSVEISDLVDHAFILAIVIVLDQIFYDGNNNN</sequence>
<dbReference type="Proteomes" id="UP000294567">
    <property type="component" value="Unassembled WGS sequence"/>
</dbReference>
<dbReference type="AlphaFoldDB" id="A0A4R3KUK0"/>
<dbReference type="RefSeq" id="WP_132028225.1">
    <property type="nucleotide sequence ID" value="NZ_CP068564.1"/>
</dbReference>
<dbReference type="OrthoDB" id="652307at2"/>
<name>A0A4R3KUK0_9FIRM</name>
<protein>
    <submittedName>
        <fullName evidence="2">Uncharacterized protein YxjI</fullName>
    </submittedName>
</protein>
<dbReference type="InterPro" id="IPR025659">
    <property type="entry name" value="Tubby-like_C"/>
</dbReference>
<evidence type="ECO:0000313" key="2">
    <source>
        <dbReference type="EMBL" id="TCS87987.1"/>
    </source>
</evidence>
<proteinExistence type="inferred from homology"/>
<dbReference type="InterPro" id="IPR007612">
    <property type="entry name" value="LOR"/>
</dbReference>
<dbReference type="PANTHER" id="PTHR31087">
    <property type="match status" value="1"/>
</dbReference>
<keyword evidence="3" id="KW-1185">Reference proteome</keyword>
<dbReference type="SUPFAM" id="SSF54518">
    <property type="entry name" value="Tubby C-terminal domain-like"/>
    <property type="match status" value="1"/>
</dbReference>
<dbReference type="EMBL" id="SMAE01000009">
    <property type="protein sequence ID" value="TCS87987.1"/>
    <property type="molecule type" value="Genomic_DNA"/>
</dbReference>
<evidence type="ECO:0000313" key="3">
    <source>
        <dbReference type="Proteomes" id="UP000294567"/>
    </source>
</evidence>